<dbReference type="EMBL" id="JAPUAC010000018">
    <property type="protein sequence ID" value="MCZ2656170.1"/>
    <property type="molecule type" value="Genomic_DNA"/>
</dbReference>
<dbReference type="GO" id="GO:0005886">
    <property type="term" value="C:plasma membrane"/>
    <property type="evidence" value="ECO:0007669"/>
    <property type="project" value="TreeGrafter"/>
</dbReference>
<sequence>MDKIFHLSSGNRRILQIAVPSIISNITVPLLGLIDVTIVGHLGSAAYIGAIAVGGMLFNIIYWIFGFLRMGTSGMTSQAYGKRDLDEVTRLLLRSVGVGLFIALCLMLLQYPILKAAFTFIQTSDEVKRLATLYFYICIWGAPAMLGLYGFAGWFIGMQNSRFPMYIAITQNIVNIAASLCFVYLLGMKVEGVALGTLIAQYAGFFMAFLLWHRYYGQLRKRIQWKGLLQRQAMYRFFQVNRDIFLRTLCLVAVTMYFTSAGAAQGEVVLAVNTLLMQLFTLFSYIMDGFAYAGEALAGRYIGADNRTELHRTVRRLFAWGTGLSIAFTLLYGIGGQSFLGLLTNEASVINEAETYFYWVLAIPLAGFSAFLWDGIFIGATATRQMLYSMFIASASFFIIYYTFHNSMGNHALWMAFIVYLSSRGFIQALLARKIMQQK</sequence>
<evidence type="ECO:0000313" key="9">
    <source>
        <dbReference type="EMBL" id="QCQ35781.1"/>
    </source>
</evidence>
<keyword evidence="5 6" id="KW-0472">Membrane</keyword>
<feature type="transmembrane region" description="Helical" evidence="6">
    <location>
        <begin position="356"/>
        <end position="380"/>
    </location>
</feature>
<evidence type="ECO:0000313" key="7">
    <source>
        <dbReference type="EMBL" id="MCZ2656170.1"/>
    </source>
</evidence>
<feature type="transmembrane region" description="Helical" evidence="6">
    <location>
        <begin position="387"/>
        <end position="405"/>
    </location>
</feature>
<evidence type="ECO:0000256" key="2">
    <source>
        <dbReference type="ARBA" id="ARBA00010199"/>
    </source>
</evidence>
<dbReference type="GO" id="GO:0042910">
    <property type="term" value="F:xenobiotic transmembrane transporter activity"/>
    <property type="evidence" value="ECO:0007669"/>
    <property type="project" value="InterPro"/>
</dbReference>
<feature type="transmembrane region" description="Helical" evidence="6">
    <location>
        <begin position="275"/>
        <end position="297"/>
    </location>
</feature>
<dbReference type="Proteomes" id="UP000284614">
    <property type="component" value="Unassembled WGS sequence"/>
</dbReference>
<evidence type="ECO:0000256" key="6">
    <source>
        <dbReference type="SAM" id="Phobius"/>
    </source>
</evidence>
<dbReference type="GeneID" id="99670245"/>
<proteinExistence type="inferred from homology"/>
<feature type="transmembrane region" description="Helical" evidence="6">
    <location>
        <begin position="133"/>
        <end position="156"/>
    </location>
</feature>
<dbReference type="Proteomes" id="UP001075704">
    <property type="component" value="Unassembled WGS sequence"/>
</dbReference>
<dbReference type="Proteomes" id="UP000036847">
    <property type="component" value="Chromosome"/>
</dbReference>
<reference evidence="11 16" key="4">
    <citation type="submission" date="2020-05" db="EMBL/GenBank/DDBJ databases">
        <title>FDA dAtabase for Regulatory Grade micrObial Sequences (FDA-ARGOS): Supporting development and validation of Infectious Disease Dx tests.</title>
        <authorList>
            <person name="Bojja K."/>
            <person name="Kessler A."/>
            <person name="Tallon L."/>
            <person name="Sadzewicz L."/>
            <person name="Zhao X."/>
            <person name="Vavikolanu K."/>
            <person name="Mehta A."/>
            <person name="Aluvathingal J."/>
            <person name="Nadendla S."/>
            <person name="Myers T."/>
            <person name="Yan Y."/>
            <person name="Sichtig H."/>
        </authorList>
    </citation>
    <scope>NUCLEOTIDE SEQUENCE [LARGE SCALE GENOMIC DNA]</scope>
    <source>
        <strain evidence="11 16">FDAARGOS_763</strain>
    </source>
</reference>
<evidence type="ECO:0000313" key="15">
    <source>
        <dbReference type="Proteomes" id="UP000284614"/>
    </source>
</evidence>
<reference evidence="10" key="1">
    <citation type="book" date="2014" name="THE 24TH EUROPEAN CONGRESS OF CLINICAL MICROBIOLOGY AND INFECTIOUS DISEASES" publisher="ECCMID 2014" city="Barcelona, Spain">
        <title>Identification of resistance genes in three multidrug-resistant Bacteroides fragilis isolates by whole genome sequencing.</title>
        <editorList>
            <person name="Unknown"/>
            <person name="A."/>
        </editorList>
        <authorList>
            <person name="Sydenham T.V."/>
            <person name="Hasman H."/>
            <person name="Wang M."/>
            <person name="Soki J."/>
            <person name="Nagy E."/>
            <person name="Justesen U.S."/>
        </authorList>
    </citation>
    <scope>NUCLEOTIDE SEQUENCE</scope>
    <source>
        <strain evidence="10">DCMSKEJBY0001B</strain>
    </source>
</reference>
<feature type="transmembrane region" description="Helical" evidence="6">
    <location>
        <begin position="244"/>
        <end position="263"/>
    </location>
</feature>
<feature type="transmembrane region" description="Helical" evidence="6">
    <location>
        <begin position="163"/>
        <end position="186"/>
    </location>
</feature>
<evidence type="ECO:0000256" key="5">
    <source>
        <dbReference type="ARBA" id="ARBA00023136"/>
    </source>
</evidence>
<feature type="transmembrane region" description="Helical" evidence="6">
    <location>
        <begin position="14"/>
        <end position="34"/>
    </location>
</feature>
<evidence type="ECO:0000313" key="10">
    <source>
        <dbReference type="EMBL" id="QCQ44706.1"/>
    </source>
</evidence>
<dbReference type="AlphaFoldDB" id="A0A081UA77"/>
<name>A0A081UA77_BACFG</name>
<dbReference type="EMBL" id="JAPTZU010000022">
    <property type="protein sequence ID" value="MCZ2690120.1"/>
    <property type="molecule type" value="Genomic_DNA"/>
</dbReference>
<reference evidence="13 14" key="3">
    <citation type="submission" date="2019-03" db="EMBL/GenBank/DDBJ databases">
        <title>Complete genome assembly of MDR B. fragilis.</title>
        <authorList>
            <person name="Sydenham T.V."/>
            <person name="Hasman H."/>
            <person name="Justesen U.S."/>
        </authorList>
    </citation>
    <scope>NUCLEOTIDE SEQUENCE [LARGE SCALE GENOMIC DNA]</scope>
    <source>
        <strain evidence="9 13">DCMOUH0067B</strain>
        <strain evidence="10 14">DCMSKEJBY0001B</strain>
    </source>
</reference>
<evidence type="ECO:0000313" key="14">
    <source>
        <dbReference type="Proteomes" id="UP000036847"/>
    </source>
</evidence>
<feature type="transmembrane region" description="Helical" evidence="6">
    <location>
        <begin position="46"/>
        <end position="70"/>
    </location>
</feature>
<keyword evidence="3 6" id="KW-0812">Transmembrane</keyword>
<feature type="transmembrane region" description="Helical" evidence="6">
    <location>
        <begin position="91"/>
        <end position="113"/>
    </location>
</feature>
<comment type="similarity">
    <text evidence="2">Belongs to the multi antimicrobial extrusion (MATE) (TC 2.A.66.1) family.</text>
</comment>
<evidence type="ECO:0000313" key="11">
    <source>
        <dbReference type="EMBL" id="QKH85140.1"/>
    </source>
</evidence>
<gene>
    <name evidence="12" type="ORF">DXA27_05110</name>
    <name evidence="10" type="ORF">EC80_007550</name>
    <name evidence="11" type="ORF">FOC69_12485</name>
    <name evidence="9" type="ORF">IA74_006535</name>
    <name evidence="7" type="ORF">O1422_18635</name>
    <name evidence="8" type="ORF">O1433_21740</name>
</gene>
<reference evidence="7" key="5">
    <citation type="submission" date="2022-12" db="EMBL/GenBank/DDBJ databases">
        <title>Development of a Multilocus Sequence Typing Scheme for Bacteroides fragilis Based on Whole Genome Sequencing Data and Clinical Application.</title>
        <authorList>
            <person name="Nielsen F.D."/>
            <person name="Justesen U.S."/>
        </authorList>
    </citation>
    <scope>NUCLEOTIDE SEQUENCE</scope>
    <source>
        <strain evidence="8">BF_AM_ODE_DK_2015_4</strain>
        <strain evidence="7">BF_BC_ODE_DK_2015_2</strain>
    </source>
</reference>
<dbReference type="Proteomes" id="UP000501467">
    <property type="component" value="Chromosome"/>
</dbReference>
<feature type="transmembrane region" description="Helical" evidence="6">
    <location>
        <begin position="411"/>
        <end position="432"/>
    </location>
</feature>
<evidence type="ECO:0000313" key="8">
    <source>
        <dbReference type="EMBL" id="MCZ2690120.1"/>
    </source>
</evidence>
<feature type="transmembrane region" description="Helical" evidence="6">
    <location>
        <begin position="192"/>
        <end position="212"/>
    </location>
</feature>
<accession>A0A081UA77</accession>
<dbReference type="RefSeq" id="WP_005775382.1">
    <property type="nucleotide sequence ID" value="NZ_CP036539.1"/>
</dbReference>
<evidence type="ECO:0000313" key="16">
    <source>
        <dbReference type="Proteomes" id="UP000501467"/>
    </source>
</evidence>
<dbReference type="OrthoDB" id="9776324at2"/>
<comment type="subcellular location">
    <subcellularLocation>
        <location evidence="1">Membrane</location>
        <topology evidence="1">Multi-pass membrane protein</topology>
    </subcellularLocation>
</comment>
<dbReference type="Proteomes" id="UP000028294">
    <property type="component" value="Chromosome"/>
</dbReference>
<dbReference type="EMBL" id="CP054003">
    <property type="protein sequence ID" value="QKH85140.1"/>
    <property type="molecule type" value="Genomic_DNA"/>
</dbReference>
<keyword evidence="4 6" id="KW-1133">Transmembrane helix</keyword>
<dbReference type="InterPro" id="IPR002528">
    <property type="entry name" value="MATE_fam"/>
</dbReference>
<dbReference type="PANTHER" id="PTHR42893">
    <property type="entry name" value="PROTEIN DETOXIFICATION 44, CHLOROPLASTIC-RELATED"/>
    <property type="match status" value="1"/>
</dbReference>
<protein>
    <submittedName>
        <fullName evidence="12">MATE family efflux transporter</fullName>
    </submittedName>
</protein>
<evidence type="ECO:0000313" key="13">
    <source>
        <dbReference type="Proteomes" id="UP000028294"/>
    </source>
</evidence>
<evidence type="ECO:0000256" key="1">
    <source>
        <dbReference type="ARBA" id="ARBA00004141"/>
    </source>
</evidence>
<dbReference type="EMBL" id="CP036553">
    <property type="protein sequence ID" value="QCQ35781.1"/>
    <property type="molecule type" value="Genomic_DNA"/>
</dbReference>
<dbReference type="EMBL" id="CP036546">
    <property type="protein sequence ID" value="QCQ44706.1"/>
    <property type="molecule type" value="Genomic_DNA"/>
</dbReference>
<organism evidence="12 15">
    <name type="scientific">Bacteroides fragilis</name>
    <dbReference type="NCBI Taxonomy" id="817"/>
    <lineage>
        <taxon>Bacteria</taxon>
        <taxon>Pseudomonadati</taxon>
        <taxon>Bacteroidota</taxon>
        <taxon>Bacteroidia</taxon>
        <taxon>Bacteroidales</taxon>
        <taxon>Bacteroidaceae</taxon>
        <taxon>Bacteroides</taxon>
    </lineage>
</organism>
<dbReference type="InterPro" id="IPR044644">
    <property type="entry name" value="DinF-like"/>
</dbReference>
<dbReference type="Pfam" id="PF01554">
    <property type="entry name" value="MatE"/>
    <property type="match status" value="2"/>
</dbReference>
<dbReference type="NCBIfam" id="TIGR00797">
    <property type="entry name" value="matE"/>
    <property type="match status" value="1"/>
</dbReference>
<evidence type="ECO:0000313" key="12">
    <source>
        <dbReference type="EMBL" id="RGY70758.1"/>
    </source>
</evidence>
<dbReference type="Proteomes" id="UP001079672">
    <property type="component" value="Unassembled WGS sequence"/>
</dbReference>
<evidence type="ECO:0000256" key="4">
    <source>
        <dbReference type="ARBA" id="ARBA00022989"/>
    </source>
</evidence>
<reference evidence="12 15" key="2">
    <citation type="submission" date="2018-08" db="EMBL/GenBank/DDBJ databases">
        <title>A genome reference for cultivated species of the human gut microbiota.</title>
        <authorList>
            <person name="Zou Y."/>
            <person name="Xue W."/>
            <person name="Luo G."/>
        </authorList>
    </citation>
    <scope>NUCLEOTIDE SEQUENCE [LARGE SCALE GENOMIC DNA]</scope>
    <source>
        <strain evidence="12 15">OF01-1</strain>
    </source>
</reference>
<dbReference type="GO" id="GO:0015297">
    <property type="term" value="F:antiporter activity"/>
    <property type="evidence" value="ECO:0007669"/>
    <property type="project" value="InterPro"/>
</dbReference>
<feature type="transmembrane region" description="Helical" evidence="6">
    <location>
        <begin position="317"/>
        <end position="336"/>
    </location>
</feature>
<dbReference type="EMBL" id="QSDG01000003">
    <property type="protein sequence ID" value="RGY70758.1"/>
    <property type="molecule type" value="Genomic_DNA"/>
</dbReference>
<dbReference type="PANTHER" id="PTHR42893:SF46">
    <property type="entry name" value="PROTEIN DETOXIFICATION 44, CHLOROPLASTIC"/>
    <property type="match status" value="1"/>
</dbReference>
<evidence type="ECO:0000256" key="3">
    <source>
        <dbReference type="ARBA" id="ARBA00022692"/>
    </source>
</evidence>
<dbReference type="CDD" id="cd13136">
    <property type="entry name" value="MATE_DinF_like"/>
    <property type="match status" value="1"/>
</dbReference>